<dbReference type="SMART" id="SM01321">
    <property type="entry name" value="Y1_Tnp"/>
    <property type="match status" value="1"/>
</dbReference>
<sequence>MSHTNLKVHAVWATKFRKPLLIKEIRFLICQHIRIHAHSKGIQIHSIDGYHDHIHCLFSLPPELSLSQAIKILKGESAFWINKQNYFSHAFAWAKEYYAVSVSESAVPDIALYIYAQEQKHQHFDQVIKAFGVSNNPRL</sequence>
<dbReference type="PANTHER" id="PTHR33360:SF2">
    <property type="entry name" value="TRANSPOSASE FOR INSERTION SEQUENCE ELEMENT IS200"/>
    <property type="match status" value="1"/>
</dbReference>
<comment type="caution">
    <text evidence="2">The sequence shown here is derived from an EMBL/GenBank/DDBJ whole genome shotgun (WGS) entry which is preliminary data.</text>
</comment>
<evidence type="ECO:0000259" key="1">
    <source>
        <dbReference type="SMART" id="SM01321"/>
    </source>
</evidence>
<keyword evidence="3" id="KW-1185">Reference proteome</keyword>
<gene>
    <name evidence="2" type="primary">tnpA</name>
    <name evidence="2" type="ORF">PQG45_00310</name>
</gene>
<dbReference type="InterPro" id="IPR036515">
    <property type="entry name" value="Transposase_17_sf"/>
</dbReference>
<evidence type="ECO:0000313" key="3">
    <source>
        <dbReference type="Proteomes" id="UP001249959"/>
    </source>
</evidence>
<evidence type="ECO:0000313" key="2">
    <source>
        <dbReference type="EMBL" id="MDU0807469.1"/>
    </source>
</evidence>
<dbReference type="SUPFAM" id="SSF143422">
    <property type="entry name" value="Transposase IS200-like"/>
    <property type="match status" value="1"/>
</dbReference>
<feature type="domain" description="Transposase IS200-like" evidence="1">
    <location>
        <begin position="3"/>
        <end position="117"/>
    </location>
</feature>
<dbReference type="Pfam" id="PF01797">
    <property type="entry name" value="Y1_Tnp"/>
    <property type="match status" value="1"/>
</dbReference>
<dbReference type="PANTHER" id="PTHR33360">
    <property type="entry name" value="TRANSPOSASE FOR INSERTION SEQUENCE ELEMENT IS200"/>
    <property type="match status" value="1"/>
</dbReference>
<accession>A0ABU3TNN3</accession>
<proteinExistence type="predicted"/>
<dbReference type="EMBL" id="JAVNWW010000001">
    <property type="protein sequence ID" value="MDU0807469.1"/>
    <property type="molecule type" value="Genomic_DNA"/>
</dbReference>
<dbReference type="Proteomes" id="UP001249959">
    <property type="component" value="Unassembled WGS sequence"/>
</dbReference>
<dbReference type="NCBIfam" id="NF033573">
    <property type="entry name" value="transpos_IS200"/>
    <property type="match status" value="1"/>
</dbReference>
<dbReference type="RefSeq" id="WP_315577374.1">
    <property type="nucleotide sequence ID" value="NZ_JARDXH010000007.1"/>
</dbReference>
<organism evidence="2 3">
    <name type="scientific">Aquirufa regiilacus</name>
    <dbReference type="NCBI Taxonomy" id="3024868"/>
    <lineage>
        <taxon>Bacteria</taxon>
        <taxon>Pseudomonadati</taxon>
        <taxon>Bacteroidota</taxon>
        <taxon>Cytophagia</taxon>
        <taxon>Cytophagales</taxon>
        <taxon>Flectobacillaceae</taxon>
        <taxon>Aquirufa</taxon>
    </lineage>
</organism>
<dbReference type="InterPro" id="IPR002686">
    <property type="entry name" value="Transposase_17"/>
</dbReference>
<name>A0ABU3TNN3_9BACT</name>
<reference evidence="2 3" key="1">
    <citation type="submission" date="2023-09" db="EMBL/GenBank/DDBJ databases">
        <title>Aquirufa genomes.</title>
        <authorList>
            <person name="Pitt A."/>
        </authorList>
    </citation>
    <scope>NUCLEOTIDE SEQUENCE [LARGE SCALE GENOMIC DNA]</scope>
    <source>
        <strain evidence="2 3">LEOWEIH-7C</strain>
    </source>
</reference>
<dbReference type="Gene3D" id="3.30.70.1290">
    <property type="entry name" value="Transposase IS200-like"/>
    <property type="match status" value="1"/>
</dbReference>
<protein>
    <submittedName>
        <fullName evidence="2">IS200/IS605 family transposase</fullName>
    </submittedName>
</protein>